<evidence type="ECO:0000313" key="2">
    <source>
        <dbReference type="Proteomes" id="UP001055879"/>
    </source>
</evidence>
<reference evidence="2" key="1">
    <citation type="journal article" date="2022" name="Mol. Ecol. Resour.">
        <title>The genomes of chicory, endive, great burdock and yacon provide insights into Asteraceae palaeo-polyploidization history and plant inulin production.</title>
        <authorList>
            <person name="Fan W."/>
            <person name="Wang S."/>
            <person name="Wang H."/>
            <person name="Wang A."/>
            <person name="Jiang F."/>
            <person name="Liu H."/>
            <person name="Zhao H."/>
            <person name="Xu D."/>
            <person name="Zhang Y."/>
        </authorList>
    </citation>
    <scope>NUCLEOTIDE SEQUENCE [LARGE SCALE GENOMIC DNA]</scope>
    <source>
        <strain evidence="2">cv. Niubang</strain>
    </source>
</reference>
<comment type="caution">
    <text evidence="1">The sequence shown here is derived from an EMBL/GenBank/DDBJ whole genome shotgun (WGS) entry which is preliminary data.</text>
</comment>
<protein>
    <submittedName>
        <fullName evidence="1">Uncharacterized protein</fullName>
    </submittedName>
</protein>
<organism evidence="1 2">
    <name type="scientific">Arctium lappa</name>
    <name type="common">Greater burdock</name>
    <name type="synonym">Lappa major</name>
    <dbReference type="NCBI Taxonomy" id="4217"/>
    <lineage>
        <taxon>Eukaryota</taxon>
        <taxon>Viridiplantae</taxon>
        <taxon>Streptophyta</taxon>
        <taxon>Embryophyta</taxon>
        <taxon>Tracheophyta</taxon>
        <taxon>Spermatophyta</taxon>
        <taxon>Magnoliopsida</taxon>
        <taxon>eudicotyledons</taxon>
        <taxon>Gunneridae</taxon>
        <taxon>Pentapetalae</taxon>
        <taxon>asterids</taxon>
        <taxon>campanulids</taxon>
        <taxon>Asterales</taxon>
        <taxon>Asteraceae</taxon>
        <taxon>Carduoideae</taxon>
        <taxon>Cardueae</taxon>
        <taxon>Arctiinae</taxon>
        <taxon>Arctium</taxon>
    </lineage>
</organism>
<evidence type="ECO:0000313" key="1">
    <source>
        <dbReference type="EMBL" id="KAI3677876.1"/>
    </source>
</evidence>
<dbReference type="EMBL" id="CM042060">
    <property type="protein sequence ID" value="KAI3677876.1"/>
    <property type="molecule type" value="Genomic_DNA"/>
</dbReference>
<keyword evidence="2" id="KW-1185">Reference proteome</keyword>
<sequence length="98" mass="11788">MEGKDYFSSSWLRVSFEDYEYARYNPVPYDLANHLCEWATNYHTDTPHVLDYSMYPDLEERRRFVQSYLSSTGNEVQDGEVDELIDDVEKYIANHIFW</sequence>
<name>A0ACB8Y1J7_ARCLA</name>
<dbReference type="Proteomes" id="UP001055879">
    <property type="component" value="Linkage Group LG14"/>
</dbReference>
<gene>
    <name evidence="1" type="ORF">L6452_37148</name>
</gene>
<reference evidence="1 2" key="2">
    <citation type="journal article" date="2022" name="Mol. Ecol. Resour.">
        <title>The genomes of chicory, endive, great burdock and yacon provide insights into Asteraceae paleo-polyploidization history and plant inulin production.</title>
        <authorList>
            <person name="Fan W."/>
            <person name="Wang S."/>
            <person name="Wang H."/>
            <person name="Wang A."/>
            <person name="Jiang F."/>
            <person name="Liu H."/>
            <person name="Zhao H."/>
            <person name="Xu D."/>
            <person name="Zhang Y."/>
        </authorList>
    </citation>
    <scope>NUCLEOTIDE SEQUENCE [LARGE SCALE GENOMIC DNA]</scope>
    <source>
        <strain evidence="2">cv. Niubang</strain>
    </source>
</reference>
<proteinExistence type="predicted"/>
<accession>A0ACB8Y1J7</accession>